<proteinExistence type="predicted"/>
<sequence length="149" mass="17078">MARKKKVESSAAIVDESDKVLYSVFGNLPRNSLNYTLKLLVIRGFHLKLDKDMLLHYHLFSSGETEYWMAVKQQGDNRRYLCLSAGFLFKITKNELNNNSNASYESMVASKDELIFHNSWAVRQSQDKNINLCFAFDSEMDTTPEGSAH</sequence>
<dbReference type="AlphaFoldDB" id="A0A8X8AFM0"/>
<keyword evidence="2" id="KW-1185">Reference proteome</keyword>
<protein>
    <submittedName>
        <fullName evidence="1">Uncharacterized protein</fullName>
    </submittedName>
</protein>
<accession>A0A8X8AFM0</accession>
<dbReference type="Proteomes" id="UP000886885">
    <property type="component" value="Chromosome 3A"/>
</dbReference>
<evidence type="ECO:0000313" key="2">
    <source>
        <dbReference type="Proteomes" id="UP000886885"/>
    </source>
</evidence>
<evidence type="ECO:0000313" key="1">
    <source>
        <dbReference type="EMBL" id="KAG6783498.1"/>
    </source>
</evidence>
<organism evidence="1 2">
    <name type="scientific">Populus tomentosa</name>
    <name type="common">Chinese white poplar</name>
    <dbReference type="NCBI Taxonomy" id="118781"/>
    <lineage>
        <taxon>Eukaryota</taxon>
        <taxon>Viridiplantae</taxon>
        <taxon>Streptophyta</taxon>
        <taxon>Embryophyta</taxon>
        <taxon>Tracheophyta</taxon>
        <taxon>Spermatophyta</taxon>
        <taxon>Magnoliopsida</taxon>
        <taxon>eudicotyledons</taxon>
        <taxon>Gunneridae</taxon>
        <taxon>Pentapetalae</taxon>
        <taxon>rosids</taxon>
        <taxon>fabids</taxon>
        <taxon>Malpighiales</taxon>
        <taxon>Salicaceae</taxon>
        <taxon>Saliceae</taxon>
        <taxon>Populus</taxon>
    </lineage>
</organism>
<dbReference type="OrthoDB" id="815101at2759"/>
<reference evidence="1" key="1">
    <citation type="journal article" date="2020" name="bioRxiv">
        <title>Hybrid origin of Populus tomentosa Carr. identified through genome sequencing and phylogenomic analysis.</title>
        <authorList>
            <person name="An X."/>
            <person name="Gao K."/>
            <person name="Chen Z."/>
            <person name="Li J."/>
            <person name="Yang X."/>
            <person name="Yang X."/>
            <person name="Zhou J."/>
            <person name="Guo T."/>
            <person name="Zhao T."/>
            <person name="Huang S."/>
            <person name="Miao D."/>
            <person name="Khan W.U."/>
            <person name="Rao P."/>
            <person name="Ye M."/>
            <person name="Lei B."/>
            <person name="Liao W."/>
            <person name="Wang J."/>
            <person name="Ji L."/>
            <person name="Li Y."/>
            <person name="Guo B."/>
            <person name="Mustafa N.S."/>
            <person name="Li S."/>
            <person name="Yun Q."/>
            <person name="Keller S.R."/>
            <person name="Mao J."/>
            <person name="Zhang R."/>
            <person name="Strauss S.H."/>
        </authorList>
    </citation>
    <scope>NUCLEOTIDE SEQUENCE</scope>
    <source>
        <strain evidence="1">GM15</strain>
        <tissue evidence="1">Leaf</tissue>
    </source>
</reference>
<name>A0A8X8AFM0_POPTO</name>
<dbReference type="EMBL" id="JAAWWB010000005">
    <property type="protein sequence ID" value="KAG6783498.1"/>
    <property type="molecule type" value="Genomic_DNA"/>
</dbReference>
<comment type="caution">
    <text evidence="1">The sequence shown here is derived from an EMBL/GenBank/DDBJ whole genome shotgun (WGS) entry which is preliminary data.</text>
</comment>
<gene>
    <name evidence="1" type="ORF">POTOM_012947</name>
</gene>